<keyword evidence="13" id="KW-1185">Reference proteome</keyword>
<evidence type="ECO:0000256" key="1">
    <source>
        <dbReference type="ARBA" id="ARBA00001286"/>
    </source>
</evidence>
<evidence type="ECO:0000256" key="8">
    <source>
        <dbReference type="ARBA" id="ARBA00049348"/>
    </source>
</evidence>
<dbReference type="InterPro" id="IPR008332">
    <property type="entry name" value="MethylG_MeTrfase_N"/>
</dbReference>
<protein>
    <recommendedName>
        <fullName evidence="9">Methylated-DNA--protein-cysteine methyltransferase</fullName>
        <ecNumber evidence="9">2.1.1.63</ecNumber>
    </recommendedName>
    <alternativeName>
        <fullName evidence="9">6-O-methylguanine-DNA methyltransferase</fullName>
        <shortName evidence="9">MGMT</shortName>
    </alternativeName>
    <alternativeName>
        <fullName evidence="9">O-6-methylguanine-DNA-alkyltransferase</fullName>
    </alternativeName>
</protein>
<proteinExistence type="inferred from homology"/>
<dbReference type="Proteomes" id="UP000595046">
    <property type="component" value="Chromosome"/>
</dbReference>
<comment type="catalytic activity">
    <reaction evidence="1 9">
        <text>a 4-O-methyl-thymidine in DNA + L-cysteinyl-[protein] = a thymidine in DNA + S-methyl-L-cysteinyl-[protein]</text>
        <dbReference type="Rhea" id="RHEA:53428"/>
        <dbReference type="Rhea" id="RHEA-COMP:10131"/>
        <dbReference type="Rhea" id="RHEA-COMP:10132"/>
        <dbReference type="Rhea" id="RHEA-COMP:13555"/>
        <dbReference type="Rhea" id="RHEA-COMP:13556"/>
        <dbReference type="ChEBI" id="CHEBI:29950"/>
        <dbReference type="ChEBI" id="CHEBI:82612"/>
        <dbReference type="ChEBI" id="CHEBI:137386"/>
        <dbReference type="ChEBI" id="CHEBI:137387"/>
        <dbReference type="EC" id="2.1.1.63"/>
    </reaction>
</comment>
<dbReference type="Pfam" id="PF02870">
    <property type="entry name" value="Methyltransf_1N"/>
    <property type="match status" value="1"/>
</dbReference>
<keyword evidence="6 9" id="KW-0227">DNA damage</keyword>
<dbReference type="PANTHER" id="PTHR10815:SF5">
    <property type="entry name" value="METHYLATED-DNA--PROTEIN-CYSTEINE METHYLTRANSFERASE"/>
    <property type="match status" value="1"/>
</dbReference>
<accession>A0A7T1T370</accession>
<evidence type="ECO:0000259" key="10">
    <source>
        <dbReference type="Pfam" id="PF01035"/>
    </source>
</evidence>
<comment type="similarity">
    <text evidence="2 9">Belongs to the MGMT family.</text>
</comment>
<feature type="domain" description="Methylguanine DNA methyltransferase ribonuclease-like" evidence="11">
    <location>
        <begin position="55"/>
        <end position="131"/>
    </location>
</feature>
<dbReference type="InterPro" id="IPR036631">
    <property type="entry name" value="MGMT_N_sf"/>
</dbReference>
<dbReference type="SUPFAM" id="SSF53155">
    <property type="entry name" value="Methylated DNA-protein cysteine methyltransferase domain"/>
    <property type="match status" value="1"/>
</dbReference>
<evidence type="ECO:0000256" key="5">
    <source>
        <dbReference type="ARBA" id="ARBA00022679"/>
    </source>
</evidence>
<dbReference type="GO" id="GO:0006307">
    <property type="term" value="P:DNA alkylation repair"/>
    <property type="evidence" value="ECO:0007669"/>
    <property type="project" value="UniProtKB-UniRule"/>
</dbReference>
<evidence type="ECO:0000313" key="13">
    <source>
        <dbReference type="Proteomes" id="UP000595046"/>
    </source>
</evidence>
<keyword evidence="7 9" id="KW-0234">DNA repair</keyword>
<dbReference type="NCBIfam" id="TIGR00589">
    <property type="entry name" value="ogt"/>
    <property type="match status" value="1"/>
</dbReference>
<comment type="miscellaneous">
    <text evidence="9">This enzyme catalyzes only one turnover and therefore is not strictly catalytic. According to one definition, an enzyme is a biocatalyst that acts repeatedly and over many reaction cycles.</text>
</comment>
<dbReference type="Gene3D" id="3.30.160.70">
    <property type="entry name" value="Methylated DNA-protein cysteine methyltransferase domain"/>
    <property type="match status" value="1"/>
</dbReference>
<dbReference type="InterPro" id="IPR036388">
    <property type="entry name" value="WH-like_DNA-bd_sf"/>
</dbReference>
<dbReference type="InterPro" id="IPR036217">
    <property type="entry name" value="MethylDNA_cys_MeTrfase_DNAb"/>
</dbReference>
<dbReference type="SUPFAM" id="SSF46767">
    <property type="entry name" value="Methylated DNA-protein cysteine methyltransferase, C-terminal domain"/>
    <property type="match status" value="1"/>
</dbReference>
<gene>
    <name evidence="12" type="ORF">G4Z16_02855</name>
</gene>
<keyword evidence="5 9" id="KW-0808">Transferase</keyword>
<dbReference type="CDD" id="cd06445">
    <property type="entry name" value="ATase"/>
    <property type="match status" value="1"/>
</dbReference>
<dbReference type="KEGG" id="sbat:G4Z16_02855"/>
<comment type="function">
    <text evidence="9">Involved in the cellular defense against the biological effects of O6-methylguanine (O6-MeG) and O4-methylthymine (O4-MeT) in DNA. Repairs the methylated nucleobase in DNA by stoichiometrically transferring the methyl group to a cysteine residue in the enzyme. This is a suicide reaction: the enzyme is irreversibly inactivated.</text>
</comment>
<dbReference type="PANTHER" id="PTHR10815">
    <property type="entry name" value="METHYLATED-DNA--PROTEIN-CYSTEINE METHYLTRANSFERASE"/>
    <property type="match status" value="1"/>
</dbReference>
<dbReference type="GO" id="GO:0032259">
    <property type="term" value="P:methylation"/>
    <property type="evidence" value="ECO:0007669"/>
    <property type="project" value="UniProtKB-KW"/>
</dbReference>
<evidence type="ECO:0000256" key="7">
    <source>
        <dbReference type="ARBA" id="ARBA00023204"/>
    </source>
</evidence>
<dbReference type="RefSeq" id="WP_197349016.1">
    <property type="nucleotide sequence ID" value="NZ_CP048882.1"/>
</dbReference>
<evidence type="ECO:0000313" key="12">
    <source>
        <dbReference type="EMBL" id="QPP05505.1"/>
    </source>
</evidence>
<dbReference type="InterPro" id="IPR023546">
    <property type="entry name" value="MGMT"/>
</dbReference>
<dbReference type="InterPro" id="IPR001497">
    <property type="entry name" value="MethylDNA_cys_MeTrfase_AS"/>
</dbReference>
<comment type="catalytic activity">
    <reaction evidence="8 9">
        <text>a 6-O-methyl-2'-deoxyguanosine in DNA + L-cysteinyl-[protein] = S-methyl-L-cysteinyl-[protein] + a 2'-deoxyguanosine in DNA</text>
        <dbReference type="Rhea" id="RHEA:24000"/>
        <dbReference type="Rhea" id="RHEA-COMP:10131"/>
        <dbReference type="Rhea" id="RHEA-COMP:10132"/>
        <dbReference type="Rhea" id="RHEA-COMP:11367"/>
        <dbReference type="Rhea" id="RHEA-COMP:11368"/>
        <dbReference type="ChEBI" id="CHEBI:29950"/>
        <dbReference type="ChEBI" id="CHEBI:82612"/>
        <dbReference type="ChEBI" id="CHEBI:85445"/>
        <dbReference type="ChEBI" id="CHEBI:85448"/>
        <dbReference type="EC" id="2.1.1.63"/>
    </reaction>
</comment>
<keyword evidence="3 9" id="KW-0963">Cytoplasm</keyword>
<keyword evidence="4 9" id="KW-0489">Methyltransferase</keyword>
<comment type="subcellular location">
    <subcellularLocation>
        <location evidence="9">Cytoplasm</location>
    </subcellularLocation>
</comment>
<dbReference type="AlphaFoldDB" id="A0A7T1T370"/>
<sequence length="217" mass="22877">MKVPATGATGPVDTAPGDGDLGLFAALPATDAAAQERLHSRLVDGAQRDGLLDVAYRTLETPVGSLLLAATEEGLVRVAYDVQDHAAVLADLAERVSPRVLRAPDRLEPAVRQIEEYFEGRRTRFELALDLRLTKGFRREVITHLPDIGYGRTESYAQVAAAAGSPRAVRAVGTACATNPLPVVVPCHRVVRSDGSAGGYAGGAEAKLTLLSLEEAA</sequence>
<evidence type="ECO:0000259" key="11">
    <source>
        <dbReference type="Pfam" id="PF02870"/>
    </source>
</evidence>
<dbReference type="EC" id="2.1.1.63" evidence="9"/>
<dbReference type="PROSITE" id="PS00374">
    <property type="entry name" value="MGMT"/>
    <property type="match status" value="1"/>
</dbReference>
<dbReference type="Pfam" id="PF01035">
    <property type="entry name" value="DNA_binding_1"/>
    <property type="match status" value="1"/>
</dbReference>
<evidence type="ECO:0000256" key="2">
    <source>
        <dbReference type="ARBA" id="ARBA00008711"/>
    </source>
</evidence>
<dbReference type="GO" id="GO:0005737">
    <property type="term" value="C:cytoplasm"/>
    <property type="evidence" value="ECO:0007669"/>
    <property type="project" value="UniProtKB-SubCell"/>
</dbReference>
<name>A0A7T1T370_9ACTN</name>
<reference evidence="13" key="1">
    <citation type="submission" date="2020-02" db="EMBL/GenBank/DDBJ databases">
        <title>Streptomyces sp. ASO4wet.</title>
        <authorList>
            <person name="Risdian C."/>
            <person name="Landwehr W."/>
            <person name="Schupp P."/>
            <person name="Wink J."/>
        </authorList>
    </citation>
    <scope>NUCLEOTIDE SEQUENCE [LARGE SCALE GENOMIC DNA]</scope>
    <source>
        <strain evidence="13">ASO4wet</strain>
    </source>
</reference>
<dbReference type="Gene3D" id="1.10.10.10">
    <property type="entry name" value="Winged helix-like DNA-binding domain superfamily/Winged helix DNA-binding domain"/>
    <property type="match status" value="1"/>
</dbReference>
<feature type="domain" description="Methylated-DNA-[protein]-cysteine S-methyltransferase DNA binding" evidence="10">
    <location>
        <begin position="137"/>
        <end position="215"/>
    </location>
</feature>
<dbReference type="GO" id="GO:0003908">
    <property type="term" value="F:methylated-DNA-[protein]-cysteine S-methyltransferase activity"/>
    <property type="evidence" value="ECO:0007669"/>
    <property type="project" value="UniProtKB-UniRule"/>
</dbReference>
<organism evidence="12 13">
    <name type="scientific">Streptomyces bathyalis</name>
    <dbReference type="NCBI Taxonomy" id="2710756"/>
    <lineage>
        <taxon>Bacteria</taxon>
        <taxon>Bacillati</taxon>
        <taxon>Actinomycetota</taxon>
        <taxon>Actinomycetes</taxon>
        <taxon>Kitasatosporales</taxon>
        <taxon>Streptomycetaceae</taxon>
        <taxon>Streptomyces</taxon>
    </lineage>
</organism>
<dbReference type="HAMAP" id="MF_00772">
    <property type="entry name" value="OGT"/>
    <property type="match status" value="1"/>
</dbReference>
<evidence type="ECO:0000256" key="9">
    <source>
        <dbReference type="HAMAP-Rule" id="MF_00772"/>
    </source>
</evidence>
<evidence type="ECO:0000256" key="4">
    <source>
        <dbReference type="ARBA" id="ARBA00022603"/>
    </source>
</evidence>
<evidence type="ECO:0000256" key="3">
    <source>
        <dbReference type="ARBA" id="ARBA00022490"/>
    </source>
</evidence>
<dbReference type="FunFam" id="1.10.10.10:FF:000214">
    <property type="entry name" value="Methylated-DNA--protein-cysteine methyltransferase"/>
    <property type="match status" value="1"/>
</dbReference>
<feature type="active site" description="Nucleophile; methyl group acceptor" evidence="9">
    <location>
        <position position="187"/>
    </location>
</feature>
<dbReference type="EMBL" id="CP048882">
    <property type="protein sequence ID" value="QPP05505.1"/>
    <property type="molecule type" value="Genomic_DNA"/>
</dbReference>
<evidence type="ECO:0000256" key="6">
    <source>
        <dbReference type="ARBA" id="ARBA00022763"/>
    </source>
</evidence>
<dbReference type="InterPro" id="IPR014048">
    <property type="entry name" value="MethylDNA_cys_MeTrfase_DNA-bd"/>
</dbReference>